<comment type="caution">
    <text evidence="1">The sequence shown here is derived from an EMBL/GenBank/DDBJ whole genome shotgun (WGS) entry which is preliminary data.</text>
</comment>
<protein>
    <submittedName>
        <fullName evidence="1">Uncharacterized protein</fullName>
    </submittedName>
</protein>
<dbReference type="OrthoDB" id="1488714at2"/>
<sequence>MMQLDNVRQLLGFQVHGDHQNDHTFYVYPNRPTFARMDSGGLALRFVEYGQLREDGGKKFGGFVAFDAELTVPDDALAKITAELQKEVDAKYKNRGTPPPKVKIAPILWTGGTVELLLSEGGALVEKVRGAGKPSLYGRNVASFMMELSELGTAIFKETLSTGSASAVTVVYKLDHYIRLPEMSAWGTWNASEFYSFFQDINTEDNFWSEDSYTEVVNSSRYKNDVTKTHFEFTQAPNLSPEENAKLESDVRALINKQLEAAVQRNLLKEIAEVDPNVKALQEGQDIEDIRRTINKSQIANVRVEWHEAKTIITNKAPQGQLPTVTSLKGADGKPVKWEDYYSKLSVDEFLKTVQVNMRVNASFADLPIHSVEVKISYPHGPNAKTQEFTFTSPDTVAKFECFVHQGIRKFKYSYTVNYKGSAFVFKSPEVETDDTNLTINVDDLGILALDIAPGDINFGQVDRAQITVSYAGGARPFEAKFNMTKDSNTFSVRQVIEQRRTGPVRVQVVYQMTDGREIKGPVHEQTANQLYIDDPFSAMKTISFRAVGDLVNEVAGITVDAVYEDAGNNYRQRVNKNLNKDNPADDWTFPVIDDALGEVRYTATVLFMDGKMKELPETVAKRSTITLGSGTVEFLQISVVPDLMDWDKAKLVNVALSYQDTANSVNSRTELRFKAGDAEKSWKVALKDAAKTEYEATTTYFLQDGSKKVVGPTRQSDLSLFLEVPA</sequence>
<dbReference type="EMBL" id="AOGK01000006">
    <property type="protein sequence ID" value="MDG5975411.1"/>
    <property type="molecule type" value="Genomic_DNA"/>
</dbReference>
<accession>A0A9X4NSN2</accession>
<dbReference type="AlphaFoldDB" id="A0A9X4NSN2"/>
<gene>
    <name evidence="1" type="ORF">H010_09136</name>
</gene>
<organism evidence="1 2">
    <name type="scientific">Hydrogenophaga taeniospiralis CCUG 15921</name>
    <dbReference type="NCBI Taxonomy" id="1281780"/>
    <lineage>
        <taxon>Bacteria</taxon>
        <taxon>Pseudomonadati</taxon>
        <taxon>Pseudomonadota</taxon>
        <taxon>Betaproteobacteria</taxon>
        <taxon>Burkholderiales</taxon>
        <taxon>Comamonadaceae</taxon>
        <taxon>Hydrogenophaga</taxon>
    </lineage>
</organism>
<dbReference type="Proteomes" id="UP001152876">
    <property type="component" value="Unassembled WGS sequence"/>
</dbReference>
<proteinExistence type="predicted"/>
<evidence type="ECO:0000313" key="1">
    <source>
        <dbReference type="EMBL" id="MDG5975411.1"/>
    </source>
</evidence>
<evidence type="ECO:0000313" key="2">
    <source>
        <dbReference type="Proteomes" id="UP001152876"/>
    </source>
</evidence>
<reference evidence="1" key="1">
    <citation type="submission" date="2013-01" db="EMBL/GenBank/DDBJ databases">
        <title>Genome draft of Hydrogenophaga taeniospiralis 2K1.</title>
        <authorList>
            <person name="Gomila M."/>
            <person name="Lalucat J."/>
        </authorList>
    </citation>
    <scope>NUCLEOTIDE SEQUENCE</scope>
    <source>
        <strain evidence="1">CCUG 15921</strain>
    </source>
</reference>
<dbReference type="RefSeq" id="WP_068167745.1">
    <property type="nucleotide sequence ID" value="NZ_AOGK01000006.1"/>
</dbReference>
<keyword evidence="2" id="KW-1185">Reference proteome</keyword>
<name>A0A9X4NSN2_9BURK</name>